<dbReference type="PaxDb" id="79929-MTBMA_c17260"/>
<dbReference type="InterPro" id="IPR011051">
    <property type="entry name" value="RmlC_Cupin_sf"/>
</dbReference>
<evidence type="ECO:0000313" key="3">
    <source>
        <dbReference type="Proteomes" id="UP000000345"/>
    </source>
</evidence>
<dbReference type="PANTHER" id="PTHR21047">
    <property type="entry name" value="DTDP-6-DEOXY-D-GLUCOSE-3,5 EPIMERASE"/>
    <property type="match status" value="1"/>
</dbReference>
<dbReference type="GO" id="GO:0000271">
    <property type="term" value="P:polysaccharide biosynthetic process"/>
    <property type="evidence" value="ECO:0007669"/>
    <property type="project" value="TreeGrafter"/>
</dbReference>
<dbReference type="KEGG" id="mmg:MTBMA_c17260"/>
<dbReference type="PANTHER" id="PTHR21047:SF2">
    <property type="entry name" value="THYMIDINE DIPHOSPHO-4-KETO-RHAMNOSE 3,5-EPIMERASE"/>
    <property type="match status" value="1"/>
</dbReference>
<accession>D9PYJ6</accession>
<gene>
    <name evidence="2" type="ordered locus">MTBMA_c17260</name>
</gene>
<proteinExistence type="predicted"/>
<dbReference type="HOGENOM" id="CLU_189632_0_0_2"/>
<reference key="1">
    <citation type="submission" date="2009-08" db="EMBL/GenBank/DDBJ databases">
        <title>The genome sequence of Methanothermobacter marburgensis.</title>
        <authorList>
            <person name="Kaster A."/>
            <person name="Seedorf H."/>
            <person name="Goenrich M."/>
            <person name="Wiezer A."/>
            <person name="Liesegang H."/>
            <person name="Thauer R."/>
            <person name="Gottschalk G."/>
        </authorList>
    </citation>
    <scope>NUCLEOTIDE SEQUENCE</scope>
    <source>
        <strain>Marburg</strain>
    </source>
</reference>
<dbReference type="InterPro" id="IPR014710">
    <property type="entry name" value="RmlC-like_jellyroll"/>
</dbReference>
<dbReference type="OrthoDB" id="49399at2157"/>
<dbReference type="Gene3D" id="2.60.120.10">
    <property type="entry name" value="Jelly Rolls"/>
    <property type="match status" value="1"/>
</dbReference>
<dbReference type="GeneID" id="62368200"/>
<evidence type="ECO:0000256" key="1">
    <source>
        <dbReference type="PIRSR" id="PIRSR600888-3"/>
    </source>
</evidence>
<organism evidence="2 3">
    <name type="scientific">Methanothermobacter marburgensis (strain ATCC BAA-927 / DSM 2133 / JCM 14651 / NBRC 100331 / OCM 82 / Marburg)</name>
    <name type="common">Methanobacterium thermoautotrophicum</name>
    <dbReference type="NCBI Taxonomy" id="79929"/>
    <lineage>
        <taxon>Archaea</taxon>
        <taxon>Methanobacteriati</taxon>
        <taxon>Methanobacteriota</taxon>
        <taxon>Methanomada group</taxon>
        <taxon>Methanobacteria</taxon>
        <taxon>Methanobacteriales</taxon>
        <taxon>Methanobacteriaceae</taxon>
        <taxon>Methanothermobacter</taxon>
    </lineage>
</organism>
<dbReference type="RefSeq" id="WP_013296504.1">
    <property type="nucleotide sequence ID" value="NC_014408.1"/>
</dbReference>
<reference evidence="2 3" key="2">
    <citation type="journal article" date="2010" name="J. Bacteriol.">
        <title>Complete genome sequence of Methanothermobacter marburgensis, a methanoarchaeon model organism.</title>
        <authorList>
            <person name="Liesegang H."/>
            <person name="Kaster A.K."/>
            <person name="Wiezer A."/>
            <person name="Goenrich M."/>
            <person name="Wollherr A."/>
            <person name="Seedorf H."/>
            <person name="Gottschalk G."/>
            <person name="Thauer R.K."/>
        </authorList>
    </citation>
    <scope>NUCLEOTIDE SEQUENCE [LARGE SCALE GENOMIC DNA]</scope>
    <source>
        <strain evidence="3">ATCC BAA-927 / DSM 2133 / JCM 14651 / NBRC 100331 / OCM 82 / Marburg</strain>
    </source>
</reference>
<dbReference type="EMBL" id="CP001710">
    <property type="protein sequence ID" value="ADL59294.1"/>
    <property type="molecule type" value="Genomic_DNA"/>
</dbReference>
<dbReference type="GO" id="GO:0008830">
    <property type="term" value="F:dTDP-4-dehydrorhamnose 3,5-epimerase activity"/>
    <property type="evidence" value="ECO:0007669"/>
    <property type="project" value="InterPro"/>
</dbReference>
<sequence length="88" mass="10371">MEWLNWLYDYRRDSPTYGIINEIFMGERYPRAVYIPPGIFHGTKNIGTDIAVVIGMPSLLYDPENVDERRLDPNDNDLIPYEWGCKME</sequence>
<keyword evidence="3" id="KW-1185">Reference proteome</keyword>
<dbReference type="SUPFAM" id="SSF51182">
    <property type="entry name" value="RmlC-like cupins"/>
    <property type="match status" value="1"/>
</dbReference>
<protein>
    <submittedName>
        <fullName evidence="2">dTDP-4-dehydrorhamnose 3,5-epimerase-related protein</fullName>
    </submittedName>
</protein>
<dbReference type="AlphaFoldDB" id="D9PYJ6"/>
<feature type="site" description="Participates in a stacking interaction with the thymidine ring of dTDP-4-oxo-6-deoxyglucose" evidence="1">
    <location>
        <position position="61"/>
    </location>
</feature>
<dbReference type="Proteomes" id="UP000000345">
    <property type="component" value="Chromosome"/>
</dbReference>
<name>D9PYJ6_METTM</name>
<dbReference type="GO" id="GO:0005829">
    <property type="term" value="C:cytosol"/>
    <property type="evidence" value="ECO:0007669"/>
    <property type="project" value="TreeGrafter"/>
</dbReference>
<dbReference type="STRING" id="79929.MTBMA_c17260"/>
<dbReference type="InterPro" id="IPR000888">
    <property type="entry name" value="RmlC-like"/>
</dbReference>
<dbReference type="Pfam" id="PF00908">
    <property type="entry name" value="dTDP_sugar_isom"/>
    <property type="match status" value="1"/>
</dbReference>
<evidence type="ECO:0000313" key="2">
    <source>
        <dbReference type="EMBL" id="ADL59294.1"/>
    </source>
</evidence>